<protein>
    <recommendedName>
        <fullName evidence="2">ribonuclease H</fullName>
        <ecNumber evidence="2">3.1.26.4</ecNumber>
    </recommendedName>
</protein>
<dbReference type="Pfam" id="PF00078">
    <property type="entry name" value="RVT_1"/>
    <property type="match status" value="1"/>
</dbReference>
<evidence type="ECO:0000313" key="6">
    <source>
        <dbReference type="Ensembl" id="ENSMZEP00005006324.1"/>
    </source>
</evidence>
<feature type="compositionally biased region" description="Basic residues" evidence="4">
    <location>
        <begin position="517"/>
        <end position="528"/>
    </location>
</feature>
<keyword evidence="7" id="KW-1185">Reference proteome</keyword>
<dbReference type="AlphaFoldDB" id="A0A3P9B8U3"/>
<dbReference type="FunFam" id="3.10.20.370:FF:000001">
    <property type="entry name" value="Retrovirus-related Pol polyprotein from transposon 17.6-like protein"/>
    <property type="match status" value="1"/>
</dbReference>
<dbReference type="PANTHER" id="PTHR37984">
    <property type="entry name" value="PROTEIN CBG26694"/>
    <property type="match status" value="1"/>
</dbReference>
<dbReference type="SUPFAM" id="SSF56672">
    <property type="entry name" value="DNA/RNA polymerases"/>
    <property type="match status" value="1"/>
</dbReference>
<dbReference type="GO" id="GO:0004523">
    <property type="term" value="F:RNA-DNA hybrid ribonuclease activity"/>
    <property type="evidence" value="ECO:0007669"/>
    <property type="project" value="UniProtKB-EC"/>
</dbReference>
<dbReference type="GeneTree" id="ENSGT01100000263500"/>
<proteinExistence type="inferred from homology"/>
<feature type="region of interest" description="Disordered" evidence="4">
    <location>
        <begin position="778"/>
        <end position="807"/>
    </location>
</feature>
<dbReference type="InterPro" id="IPR041577">
    <property type="entry name" value="RT_RNaseH_2"/>
</dbReference>
<dbReference type="Gene3D" id="3.10.20.370">
    <property type="match status" value="1"/>
</dbReference>
<feature type="compositionally biased region" description="Low complexity" evidence="4">
    <location>
        <begin position="790"/>
        <end position="807"/>
    </location>
</feature>
<feature type="domain" description="Reverse transcriptase" evidence="5">
    <location>
        <begin position="266"/>
        <end position="445"/>
    </location>
</feature>
<dbReference type="Gene3D" id="3.10.10.10">
    <property type="entry name" value="HIV Type 1 Reverse Transcriptase, subunit A, domain 1"/>
    <property type="match status" value="1"/>
</dbReference>
<dbReference type="InterPro" id="IPR043128">
    <property type="entry name" value="Rev_trsase/Diguanyl_cyclase"/>
</dbReference>
<evidence type="ECO:0000256" key="1">
    <source>
        <dbReference type="ARBA" id="ARBA00010879"/>
    </source>
</evidence>
<dbReference type="CDD" id="cd01647">
    <property type="entry name" value="RT_LTR"/>
    <property type="match status" value="1"/>
</dbReference>
<dbReference type="Ensembl" id="ENSMZET00005006613.1">
    <property type="protein sequence ID" value="ENSMZEP00005006324.1"/>
    <property type="gene ID" value="ENSMZEG00005004899.1"/>
</dbReference>
<sequence>MIIGSNAIKSLSHVMKNTDEYWRLVSISGDVTNDDCRQFLSMLSNVERWRGGAVPDKIGTVKLRQRVTLEPLQEHLVWGKLPPSSPLSAGCTVIVEPTQSRCRPRDILVGRSVSSLWGDKWVPLKVINPSNKRVILRKNCKIADVYLCVAVEELSPPEKIMSNSHSFEQGSVPIRSVEQRKELLHRLGLQDLDLDSCEVSDRWKDQLLQLVEKYESIFSKDKMDCGEATDFVHKIHLVDEKPFRLPYRRVPPSQYEKLRTALNEMEERDIIRKSNSEYASPLVLVWKKDGSLRICTDFRWLNAKTVKDAHPLPHQADALAALSGNVLFSTMDLTSGFYNVPLYEPHKKYTAFSSPFGLHEYNQMPQGLSNSPATFMRMMMSIFGDENFSSLLCYLDDLMVFAPDEATALQRLEMVFSRLRSHNLKLAPKKCHLLKRSVRFLGHVICADGVRTDPDKVNTITNIREEQLMESDGVTPSQKKIRSFLGMILYYQHFIPDCSAKAKPLFRLLSGRQAIPHGRKGKKLRKQPSAKPSLTPSDWTSACRTSFQTLKMELVNVVTLAHPNFSEPFILAVDASFDGIGAVLSQVSPGETVARPVAFASKTLSRSQMNYPAHRLEFLALKWAVCDKFSHWLKGRHFTAWTDNNPLSYILTKPRLDACEQRWVAKLAAYDFDLKYVPGVRNTVADALSREPFVESCIGHRLLKEPYVALLDEVNGVVRGTVQDAFRLTNNCHIVQDTEPDSPDSVSECDLQSERGSIDADEVSAVLSAQCDHGLTNVNPPLSQLPEVDPVVPLPQSQLSSLQQQDQ</sequence>
<comment type="similarity">
    <text evidence="1">Belongs to the beta type-B retroviral polymerase family. HERV class-II K(HML-2) pol subfamily.</text>
</comment>
<dbReference type="EC" id="3.1.26.4" evidence="2"/>
<dbReference type="PANTHER" id="PTHR37984:SF5">
    <property type="entry name" value="PROTEIN NYNRIN-LIKE"/>
    <property type="match status" value="1"/>
</dbReference>
<evidence type="ECO:0000256" key="2">
    <source>
        <dbReference type="ARBA" id="ARBA00012180"/>
    </source>
</evidence>
<accession>A0A3P9B8U3</accession>
<dbReference type="InterPro" id="IPR050951">
    <property type="entry name" value="Retrovirus_Pol_polyprotein"/>
</dbReference>
<feature type="region of interest" description="Disordered" evidence="4">
    <location>
        <begin position="517"/>
        <end position="537"/>
    </location>
</feature>
<reference evidence="6" key="2">
    <citation type="submission" date="2025-09" db="UniProtKB">
        <authorList>
            <consortium name="Ensembl"/>
        </authorList>
    </citation>
    <scope>IDENTIFICATION</scope>
</reference>
<reference evidence="6" key="1">
    <citation type="submission" date="2025-08" db="UniProtKB">
        <authorList>
            <consortium name="Ensembl"/>
        </authorList>
    </citation>
    <scope>IDENTIFICATION</scope>
</reference>
<dbReference type="STRING" id="106582.ENSMZEP00005006324"/>
<evidence type="ECO:0000256" key="4">
    <source>
        <dbReference type="SAM" id="MobiDB-lite"/>
    </source>
</evidence>
<dbReference type="Pfam" id="PF17919">
    <property type="entry name" value="RT_RNaseH_2"/>
    <property type="match status" value="1"/>
</dbReference>
<evidence type="ECO:0000256" key="3">
    <source>
        <dbReference type="ARBA" id="ARBA00023268"/>
    </source>
</evidence>
<evidence type="ECO:0000259" key="5">
    <source>
        <dbReference type="PROSITE" id="PS50878"/>
    </source>
</evidence>
<dbReference type="PROSITE" id="PS50878">
    <property type="entry name" value="RT_POL"/>
    <property type="match status" value="1"/>
</dbReference>
<dbReference type="InterPro" id="IPR000477">
    <property type="entry name" value="RT_dom"/>
</dbReference>
<keyword evidence="3" id="KW-0511">Multifunctional enzyme</keyword>
<dbReference type="CDD" id="cd09274">
    <property type="entry name" value="RNase_HI_RT_Ty3"/>
    <property type="match status" value="1"/>
</dbReference>
<dbReference type="InterPro" id="IPR043502">
    <property type="entry name" value="DNA/RNA_pol_sf"/>
</dbReference>
<evidence type="ECO:0000313" key="7">
    <source>
        <dbReference type="Proteomes" id="UP000265160"/>
    </source>
</evidence>
<dbReference type="Proteomes" id="UP000265160">
    <property type="component" value="Unplaced"/>
</dbReference>
<name>A0A3P9B8U3_9CICH</name>
<organism evidence="6 7">
    <name type="scientific">Maylandia zebra</name>
    <name type="common">zebra mbuna</name>
    <dbReference type="NCBI Taxonomy" id="106582"/>
    <lineage>
        <taxon>Eukaryota</taxon>
        <taxon>Metazoa</taxon>
        <taxon>Chordata</taxon>
        <taxon>Craniata</taxon>
        <taxon>Vertebrata</taxon>
        <taxon>Euteleostomi</taxon>
        <taxon>Actinopterygii</taxon>
        <taxon>Neopterygii</taxon>
        <taxon>Teleostei</taxon>
        <taxon>Neoteleostei</taxon>
        <taxon>Acanthomorphata</taxon>
        <taxon>Ovalentaria</taxon>
        <taxon>Cichlomorphae</taxon>
        <taxon>Cichliformes</taxon>
        <taxon>Cichlidae</taxon>
        <taxon>African cichlids</taxon>
        <taxon>Pseudocrenilabrinae</taxon>
        <taxon>Haplochromini</taxon>
        <taxon>Maylandia</taxon>
        <taxon>Maylandia zebra complex</taxon>
    </lineage>
</organism>
<dbReference type="Gene3D" id="3.30.70.270">
    <property type="match status" value="2"/>
</dbReference>